<name>A0ACA9PNX7_9GLOM</name>
<feature type="non-terminal residue" evidence="1">
    <location>
        <position position="1"/>
    </location>
</feature>
<dbReference type="Proteomes" id="UP000789920">
    <property type="component" value="Unassembled WGS sequence"/>
</dbReference>
<proteinExistence type="predicted"/>
<comment type="caution">
    <text evidence="1">The sequence shown here is derived from an EMBL/GenBank/DDBJ whole genome shotgun (WGS) entry which is preliminary data.</text>
</comment>
<organism evidence="1 2">
    <name type="scientific">Racocetra persica</name>
    <dbReference type="NCBI Taxonomy" id="160502"/>
    <lineage>
        <taxon>Eukaryota</taxon>
        <taxon>Fungi</taxon>
        <taxon>Fungi incertae sedis</taxon>
        <taxon>Mucoromycota</taxon>
        <taxon>Glomeromycotina</taxon>
        <taxon>Glomeromycetes</taxon>
        <taxon>Diversisporales</taxon>
        <taxon>Gigasporaceae</taxon>
        <taxon>Racocetra</taxon>
    </lineage>
</organism>
<evidence type="ECO:0000313" key="1">
    <source>
        <dbReference type="EMBL" id="CAG8718840.1"/>
    </source>
</evidence>
<accession>A0ACA9PNX7</accession>
<keyword evidence="2" id="KW-1185">Reference proteome</keyword>
<gene>
    <name evidence="1" type="ORF">RPERSI_LOCUS11119</name>
</gene>
<protein>
    <submittedName>
        <fullName evidence="1">10161_t:CDS:1</fullName>
    </submittedName>
</protein>
<sequence>KKGMADQTFDIEIFLNGCSHTRESRNENDGQVVNNNDSHIYDLLEPKIDIYNSRNVNGGQVFKPTTSSEDEVKMIQTDETRDEIEEKKKDKEKVVGLAYGWINPWLSAYY</sequence>
<reference evidence="1" key="1">
    <citation type="submission" date="2021-06" db="EMBL/GenBank/DDBJ databases">
        <authorList>
            <person name="Kallberg Y."/>
            <person name="Tangrot J."/>
            <person name="Rosling A."/>
        </authorList>
    </citation>
    <scope>NUCLEOTIDE SEQUENCE</scope>
    <source>
        <strain evidence="1">MA461A</strain>
    </source>
</reference>
<dbReference type="EMBL" id="CAJVQC010022609">
    <property type="protein sequence ID" value="CAG8718840.1"/>
    <property type="molecule type" value="Genomic_DNA"/>
</dbReference>
<evidence type="ECO:0000313" key="2">
    <source>
        <dbReference type="Proteomes" id="UP000789920"/>
    </source>
</evidence>